<keyword evidence="9" id="KW-0732">Signal</keyword>
<accession>A0A316V0W1</accession>
<dbReference type="GO" id="GO:0016788">
    <property type="term" value="F:hydrolase activity, acting on ester bonds"/>
    <property type="evidence" value="ECO:0007669"/>
    <property type="project" value="InterPro"/>
</dbReference>
<dbReference type="OrthoDB" id="441446at2759"/>
<dbReference type="CDD" id="cd11010">
    <property type="entry name" value="S1-P1_nuclease"/>
    <property type="match status" value="1"/>
</dbReference>
<keyword evidence="4" id="KW-0255">Endonuclease</keyword>
<reference evidence="10 11" key="1">
    <citation type="journal article" date="2018" name="Mol. Biol. Evol.">
        <title>Broad Genomic Sampling Reveals a Smut Pathogenic Ancestry of the Fungal Clade Ustilaginomycotina.</title>
        <authorList>
            <person name="Kijpornyongpan T."/>
            <person name="Mondo S.J."/>
            <person name="Barry K."/>
            <person name="Sandor L."/>
            <person name="Lee J."/>
            <person name="Lipzen A."/>
            <person name="Pangilinan J."/>
            <person name="LaButti K."/>
            <person name="Hainaut M."/>
            <person name="Henrissat B."/>
            <person name="Grigoriev I.V."/>
            <person name="Spatafora J.W."/>
            <person name="Aime M.C."/>
        </authorList>
    </citation>
    <scope>NUCLEOTIDE SEQUENCE [LARGE SCALE GENOMIC DNA]</scope>
    <source>
        <strain evidence="10 11">MCA 5214</strain>
    </source>
</reference>
<proteinExistence type="inferred from homology"/>
<evidence type="ECO:0000256" key="5">
    <source>
        <dbReference type="ARBA" id="ARBA00022801"/>
    </source>
</evidence>
<dbReference type="EMBL" id="KZ819662">
    <property type="protein sequence ID" value="PWN30884.1"/>
    <property type="molecule type" value="Genomic_DNA"/>
</dbReference>
<feature type="compositionally biased region" description="Basic residues" evidence="8">
    <location>
        <begin position="327"/>
        <end position="338"/>
    </location>
</feature>
<dbReference type="SUPFAM" id="SSF48537">
    <property type="entry name" value="Phospholipase C/P1 nuclease"/>
    <property type="match status" value="1"/>
</dbReference>
<dbReference type="InterPro" id="IPR003154">
    <property type="entry name" value="S1/P1nuclease"/>
</dbReference>
<keyword evidence="3" id="KW-0479">Metal-binding</keyword>
<dbReference type="STRING" id="1569628.A0A316V0W1"/>
<evidence type="ECO:0000313" key="11">
    <source>
        <dbReference type="Proteomes" id="UP000245884"/>
    </source>
</evidence>
<dbReference type="GO" id="GO:0046872">
    <property type="term" value="F:metal ion binding"/>
    <property type="evidence" value="ECO:0007669"/>
    <property type="project" value="UniProtKB-KW"/>
</dbReference>
<evidence type="ECO:0000256" key="3">
    <source>
        <dbReference type="ARBA" id="ARBA00022723"/>
    </source>
</evidence>
<keyword evidence="5" id="KW-0378">Hydrolase</keyword>
<dbReference type="GO" id="GO:0003676">
    <property type="term" value="F:nucleic acid binding"/>
    <property type="evidence" value="ECO:0007669"/>
    <property type="project" value="InterPro"/>
</dbReference>
<dbReference type="AlphaFoldDB" id="A0A316V0W1"/>
<dbReference type="GO" id="GO:0004519">
    <property type="term" value="F:endonuclease activity"/>
    <property type="evidence" value="ECO:0007669"/>
    <property type="project" value="UniProtKB-KW"/>
</dbReference>
<evidence type="ECO:0000256" key="2">
    <source>
        <dbReference type="ARBA" id="ARBA00022722"/>
    </source>
</evidence>
<evidence type="ECO:0000256" key="4">
    <source>
        <dbReference type="ARBA" id="ARBA00022759"/>
    </source>
</evidence>
<evidence type="ECO:0000256" key="7">
    <source>
        <dbReference type="ARBA" id="ARBA00023180"/>
    </source>
</evidence>
<dbReference type="GeneID" id="37027074"/>
<feature type="region of interest" description="Disordered" evidence="8">
    <location>
        <begin position="248"/>
        <end position="268"/>
    </location>
</feature>
<dbReference type="Pfam" id="PF02265">
    <property type="entry name" value="S1-P1_nuclease"/>
    <property type="match status" value="1"/>
</dbReference>
<feature type="signal peptide" evidence="9">
    <location>
        <begin position="1"/>
        <end position="25"/>
    </location>
</feature>
<feature type="region of interest" description="Disordered" evidence="8">
    <location>
        <begin position="311"/>
        <end position="358"/>
    </location>
</feature>
<sequence length="436" mass="48314">MRRLTHSSIPFTLIVLVILAQQASAWGAAGHAIVATIAQSLLHPSIRSHLCTILPSFTSYSSPYPLKGAPHTHCHLATLASWPDTAKWRMPWSGHLHYVNPLHDDPPSSCAYGEYGWTSEENVLTAMVNYTRQLKESKGGFERDAALRFVTHLVGDAHQPLHLTGRARGGNDVIVRFEGRQARLHSVWDSQIINVHMRNLANYTTPLPSLRIESALQGRAYDAYTRWILNEGLGGWWADEWESWSSCSDGDHIEQQATSGGPTNDIDETDLPLCPMAWTKPMHPLVCKYAFASPVPAPSGAEEAEQLGMHNGEYDDSAFPVSWGEAKRRRRRGRRGSGRRPGSPGNPSTPPPDHPQLPELADEYLERIDADKVIQKQLAKAGVRLAAILNTLLLEEAQAAEAQQASRIGGKTESWLFTLGASLWQPLRQRLAVWGF</sequence>
<dbReference type="RefSeq" id="XP_025365496.1">
    <property type="nucleotide sequence ID" value="XM_025505251.1"/>
</dbReference>
<gene>
    <name evidence="10" type="ORF">BDZ90DRAFT_229873</name>
</gene>
<dbReference type="InterPro" id="IPR008947">
    <property type="entry name" value="PLipase_C/P1_nuclease_dom_sf"/>
</dbReference>
<comment type="similarity">
    <text evidence="1">Belongs to the nuclease type I family.</text>
</comment>
<keyword evidence="11" id="KW-1185">Reference proteome</keyword>
<evidence type="ECO:0000313" key="10">
    <source>
        <dbReference type="EMBL" id="PWN30884.1"/>
    </source>
</evidence>
<dbReference type="Gene3D" id="1.10.575.10">
    <property type="entry name" value="P1 Nuclease"/>
    <property type="match status" value="1"/>
</dbReference>
<dbReference type="GO" id="GO:0006308">
    <property type="term" value="P:DNA catabolic process"/>
    <property type="evidence" value="ECO:0007669"/>
    <property type="project" value="InterPro"/>
</dbReference>
<evidence type="ECO:0000256" key="6">
    <source>
        <dbReference type="ARBA" id="ARBA00023157"/>
    </source>
</evidence>
<organism evidence="10 11">
    <name type="scientific">Jaminaea rosea</name>
    <dbReference type="NCBI Taxonomy" id="1569628"/>
    <lineage>
        <taxon>Eukaryota</taxon>
        <taxon>Fungi</taxon>
        <taxon>Dikarya</taxon>
        <taxon>Basidiomycota</taxon>
        <taxon>Ustilaginomycotina</taxon>
        <taxon>Exobasidiomycetes</taxon>
        <taxon>Microstromatales</taxon>
        <taxon>Microstromatales incertae sedis</taxon>
        <taxon>Jaminaea</taxon>
    </lineage>
</organism>
<name>A0A316V0W1_9BASI</name>
<dbReference type="PANTHER" id="PTHR33146:SF29">
    <property type="entry name" value="S1_P1 NUCLEASE"/>
    <property type="match status" value="1"/>
</dbReference>
<dbReference type="Proteomes" id="UP000245884">
    <property type="component" value="Unassembled WGS sequence"/>
</dbReference>
<keyword evidence="6" id="KW-1015">Disulfide bond</keyword>
<evidence type="ECO:0000256" key="1">
    <source>
        <dbReference type="ARBA" id="ARBA00009547"/>
    </source>
</evidence>
<evidence type="ECO:0000256" key="9">
    <source>
        <dbReference type="SAM" id="SignalP"/>
    </source>
</evidence>
<feature type="chain" id="PRO_5016332764" evidence="9">
    <location>
        <begin position="26"/>
        <end position="436"/>
    </location>
</feature>
<keyword evidence="2" id="KW-0540">Nuclease</keyword>
<protein>
    <submittedName>
        <fullName evidence="10">Phospholipase C/P1 nuclease</fullName>
    </submittedName>
</protein>
<evidence type="ECO:0000256" key="8">
    <source>
        <dbReference type="SAM" id="MobiDB-lite"/>
    </source>
</evidence>
<keyword evidence="7" id="KW-0325">Glycoprotein</keyword>
<dbReference type="PANTHER" id="PTHR33146">
    <property type="entry name" value="ENDONUCLEASE 4"/>
    <property type="match status" value="1"/>
</dbReference>